<proteinExistence type="predicted"/>
<protein>
    <submittedName>
        <fullName evidence="1">Uncharacterized protein</fullName>
    </submittedName>
</protein>
<dbReference type="RefSeq" id="WP_011062028.1">
    <property type="nucleotide sequence ID" value="NZ_CP022097.2"/>
</dbReference>
<evidence type="ECO:0000313" key="2">
    <source>
        <dbReference type="Proteomes" id="UP000310095"/>
    </source>
</evidence>
<name>A0ABY2VQT0_9PSED</name>
<organism evidence="1 2">
    <name type="scientific">Pseudomonas protegens</name>
    <dbReference type="NCBI Taxonomy" id="380021"/>
    <lineage>
        <taxon>Bacteria</taxon>
        <taxon>Pseudomonadati</taxon>
        <taxon>Pseudomonadota</taxon>
        <taxon>Gammaproteobacteria</taxon>
        <taxon>Pseudomonadales</taxon>
        <taxon>Pseudomonadaceae</taxon>
        <taxon>Pseudomonas</taxon>
    </lineage>
</organism>
<gene>
    <name evidence="1" type="ORF">FEF10_07440</name>
</gene>
<accession>A0ABY2VQT0</accession>
<comment type="caution">
    <text evidence="1">The sequence shown here is derived from an EMBL/GenBank/DDBJ whole genome shotgun (WGS) entry which is preliminary data.</text>
</comment>
<evidence type="ECO:0000313" key="1">
    <source>
        <dbReference type="EMBL" id="TMM67271.1"/>
    </source>
</evidence>
<dbReference type="EMBL" id="VAVY01000001">
    <property type="protein sequence ID" value="TMM67271.1"/>
    <property type="molecule type" value="Genomic_DNA"/>
</dbReference>
<sequence length="209" mass="24221">MLAVTHPIFNYDRPDYVRTHPWGKTDYEEDGGRYFDFLKHPERIREVLEDYYPHSDQPAIQKFYELVEWLNRDGGLLETTDCALRPPTQNQDIFKFDTAIRGRLEFLLRNHIANTNTSSILWTVRMLSLYLQVERPDYQDAIFSISTIPTDYVLVPNSKGAGFRVSIAFDAYGNGDTDTWESLLIAFDALLKALKRLEIGMTVSMPDFP</sequence>
<reference evidence="1 2" key="1">
    <citation type="submission" date="2019-05" db="EMBL/GenBank/DDBJ databases">
        <title>Identification and Biocontrol Activity Analysis of Biocontrol Strain PF-1 Based on Genome-wide Data.</title>
        <authorList>
            <person name="Qi J."/>
        </authorList>
    </citation>
    <scope>NUCLEOTIDE SEQUENCE [LARGE SCALE GENOMIC DNA]</scope>
    <source>
        <strain evidence="1 2">PF-1</strain>
    </source>
</reference>
<dbReference type="Proteomes" id="UP000310095">
    <property type="component" value="Unassembled WGS sequence"/>
</dbReference>
<keyword evidence="2" id="KW-1185">Reference proteome</keyword>